<keyword evidence="3" id="KW-0238">DNA-binding</keyword>
<reference evidence="8 9" key="1">
    <citation type="submission" date="2017-12" db="EMBL/GenBank/DDBJ databases">
        <title>Sequencing, de novo assembly and annotation of complete genome of a new Thraustochytrid species, strain FCC1311.</title>
        <authorList>
            <person name="Sedici K."/>
            <person name="Godart F."/>
            <person name="Aiese Cigliano R."/>
            <person name="Sanseverino W."/>
            <person name="Barakat M."/>
            <person name="Ortet P."/>
            <person name="Marechal E."/>
            <person name="Cagnac O."/>
            <person name="Amato A."/>
        </authorList>
    </citation>
    <scope>NUCLEOTIDE SEQUENCE [LARGE SCALE GENOMIC DNA]</scope>
</reference>
<dbReference type="PROSITE" id="PS51032">
    <property type="entry name" value="AP2_ERF"/>
    <property type="match status" value="2"/>
</dbReference>
<feature type="compositionally biased region" description="Low complexity" evidence="6">
    <location>
        <begin position="143"/>
        <end position="152"/>
    </location>
</feature>
<dbReference type="GO" id="GO:0003677">
    <property type="term" value="F:DNA binding"/>
    <property type="evidence" value="ECO:0007669"/>
    <property type="project" value="UniProtKB-KW"/>
</dbReference>
<gene>
    <name evidence="8" type="ORF">FCC1311_101042</name>
</gene>
<evidence type="ECO:0000256" key="2">
    <source>
        <dbReference type="ARBA" id="ARBA00023015"/>
    </source>
</evidence>
<feature type="compositionally biased region" description="Polar residues" evidence="6">
    <location>
        <begin position="45"/>
        <end position="54"/>
    </location>
</feature>
<feature type="region of interest" description="Disordered" evidence="6">
    <location>
        <begin position="45"/>
        <end position="69"/>
    </location>
</feature>
<comment type="caution">
    <text evidence="8">The sequence shown here is derived from an EMBL/GenBank/DDBJ whole genome shotgun (WGS) entry which is preliminary data.</text>
</comment>
<evidence type="ECO:0000256" key="1">
    <source>
        <dbReference type="ARBA" id="ARBA00004123"/>
    </source>
</evidence>
<keyword evidence="5" id="KW-0539">Nucleus</keyword>
<evidence type="ECO:0000313" key="9">
    <source>
        <dbReference type="Proteomes" id="UP000241890"/>
    </source>
</evidence>
<feature type="compositionally biased region" description="Low complexity" evidence="6">
    <location>
        <begin position="281"/>
        <end position="292"/>
    </location>
</feature>
<dbReference type="InterPro" id="IPR016177">
    <property type="entry name" value="DNA-bd_dom_sf"/>
</dbReference>
<feature type="compositionally biased region" description="Low complexity" evidence="6">
    <location>
        <begin position="254"/>
        <end position="266"/>
    </location>
</feature>
<sequence length="635" mass="70435">MSSSGNPHALQQGQLHSQPAHSSASASDIFKSIPAFQNLLSNNAVQASDAKSTASSNNNNEQSPSSAWTQQVGNSLFVSPQQQQQQQQQPMLFFPQMQAQNGQPGFMYMNFPGMSGQQNQTPPNSSMPSFTSLQQYNGNVFPNNNNNNNNNNVYTDANSRRSSTSNSQEGGASSAELRAKLQALAQSKKKRKDSPERNSSDVDESNDSESQHSSEEGRSRSISVTKKQRRDERTDSGKFSEGSTSGGGSDYTESHSSNNSVADSSAKALSSAEDAAHKASEAAQKAQLQARHLQQRRRRRRARRNRAPDCPHSDYRGVSWHRRDRKWLARTWINGRIEHLGCYRTEEMAALAVDIRTVEHFGPDTKKELNFPDPDERAKMRSEFEATGEFKIKTARELNGPGNYSNSRFPGAMPGFTTVILPGYGPVAISTGTPGNAQSYGYQMPMLYGNSVPQMQMQMQQPAFQTTYNYNNSGNYNPGATGTIAGNGLNPFNLAMGTSAKRRKRTQPSAASMPIPSRFRGVSWHRRDKVWLARVWIDSKIRHLGCYKLEEMAALAVDLRHIAMYGETGRALNFPDREKREKLISRLRQRSDFKLDEALEQANARMSLTQLAPTANAGETTLKPEQKSSSFAHKE</sequence>
<dbReference type="InParanoid" id="A0A2R5GZH7"/>
<dbReference type="InterPro" id="IPR036955">
    <property type="entry name" value="AP2/ERF_dom_sf"/>
</dbReference>
<feature type="compositionally biased region" description="Basic residues" evidence="6">
    <location>
        <begin position="293"/>
        <end position="305"/>
    </location>
</feature>
<protein>
    <submittedName>
        <fullName evidence="8">AP2-like ethylene-responsive transcription factor AIL1</fullName>
    </submittedName>
</protein>
<evidence type="ECO:0000259" key="7">
    <source>
        <dbReference type="PROSITE" id="PS51032"/>
    </source>
</evidence>
<dbReference type="OrthoDB" id="207175at2759"/>
<feature type="compositionally biased region" description="Basic and acidic residues" evidence="6">
    <location>
        <begin position="209"/>
        <end position="219"/>
    </location>
</feature>
<proteinExistence type="predicted"/>
<evidence type="ECO:0000256" key="3">
    <source>
        <dbReference type="ARBA" id="ARBA00023125"/>
    </source>
</evidence>
<accession>A0A2R5GZH7</accession>
<dbReference type="Proteomes" id="UP000241890">
    <property type="component" value="Unassembled WGS sequence"/>
</dbReference>
<feature type="compositionally biased region" description="Polar residues" evidence="6">
    <location>
        <begin position="610"/>
        <end position="619"/>
    </location>
</feature>
<organism evidence="8 9">
    <name type="scientific">Hondaea fermentalgiana</name>
    <dbReference type="NCBI Taxonomy" id="2315210"/>
    <lineage>
        <taxon>Eukaryota</taxon>
        <taxon>Sar</taxon>
        <taxon>Stramenopiles</taxon>
        <taxon>Bigyra</taxon>
        <taxon>Labyrinthulomycetes</taxon>
        <taxon>Thraustochytrida</taxon>
        <taxon>Thraustochytriidae</taxon>
        <taxon>Hondaea</taxon>
    </lineage>
</organism>
<dbReference type="GO" id="GO:0005634">
    <property type="term" value="C:nucleus"/>
    <property type="evidence" value="ECO:0007669"/>
    <property type="project" value="UniProtKB-SubCell"/>
</dbReference>
<name>A0A2R5GZH7_9STRA</name>
<feature type="region of interest" description="Disordered" evidence="6">
    <location>
        <begin position="103"/>
        <end position="314"/>
    </location>
</feature>
<dbReference type="EMBL" id="BEYU01000172">
    <property type="protein sequence ID" value="GBG33881.1"/>
    <property type="molecule type" value="Genomic_DNA"/>
</dbReference>
<feature type="domain" description="AP2/ERF" evidence="7">
    <location>
        <begin position="314"/>
        <end position="372"/>
    </location>
</feature>
<feature type="compositionally biased region" description="Basic and acidic residues" evidence="6">
    <location>
        <begin position="229"/>
        <end position="238"/>
    </location>
</feature>
<keyword evidence="2" id="KW-0805">Transcription regulation</keyword>
<keyword evidence="9" id="KW-1185">Reference proteome</keyword>
<comment type="subcellular location">
    <subcellularLocation>
        <location evidence="1">Nucleus</location>
    </subcellularLocation>
</comment>
<feature type="compositionally biased region" description="Low complexity" evidence="6">
    <location>
        <begin position="55"/>
        <end position="66"/>
    </location>
</feature>
<evidence type="ECO:0000313" key="8">
    <source>
        <dbReference type="EMBL" id="GBG33881.1"/>
    </source>
</evidence>
<keyword evidence="4" id="KW-0804">Transcription</keyword>
<dbReference type="InterPro" id="IPR001471">
    <property type="entry name" value="AP2/ERF_dom"/>
</dbReference>
<evidence type="ECO:0000256" key="4">
    <source>
        <dbReference type="ARBA" id="ARBA00023163"/>
    </source>
</evidence>
<dbReference type="AlphaFoldDB" id="A0A2R5GZH7"/>
<evidence type="ECO:0000256" key="5">
    <source>
        <dbReference type="ARBA" id="ARBA00023242"/>
    </source>
</evidence>
<feature type="compositionally biased region" description="Polar residues" evidence="6">
    <location>
        <begin position="1"/>
        <end position="19"/>
    </location>
</feature>
<feature type="compositionally biased region" description="Polar residues" evidence="6">
    <location>
        <begin position="153"/>
        <end position="171"/>
    </location>
</feature>
<dbReference type="GO" id="GO:0003700">
    <property type="term" value="F:DNA-binding transcription factor activity"/>
    <property type="evidence" value="ECO:0007669"/>
    <property type="project" value="InterPro"/>
</dbReference>
<feature type="domain" description="AP2/ERF" evidence="7">
    <location>
        <begin position="518"/>
        <end position="575"/>
    </location>
</feature>
<feature type="region of interest" description="Disordered" evidence="6">
    <location>
        <begin position="610"/>
        <end position="635"/>
    </location>
</feature>
<feature type="region of interest" description="Disordered" evidence="6">
    <location>
        <begin position="1"/>
        <end position="26"/>
    </location>
</feature>
<dbReference type="SMART" id="SM00380">
    <property type="entry name" value="AP2"/>
    <property type="match status" value="2"/>
</dbReference>
<feature type="compositionally biased region" description="Polar residues" evidence="6">
    <location>
        <begin position="115"/>
        <end position="142"/>
    </location>
</feature>
<evidence type="ECO:0000256" key="6">
    <source>
        <dbReference type="SAM" id="MobiDB-lite"/>
    </source>
</evidence>
<dbReference type="Gene3D" id="3.30.730.10">
    <property type="entry name" value="AP2/ERF domain"/>
    <property type="match status" value="2"/>
</dbReference>
<dbReference type="SUPFAM" id="SSF54171">
    <property type="entry name" value="DNA-binding domain"/>
    <property type="match status" value="2"/>
</dbReference>
<feature type="compositionally biased region" description="Basic and acidic residues" evidence="6">
    <location>
        <begin position="622"/>
        <end position="635"/>
    </location>
</feature>